<reference evidence="1 2" key="1">
    <citation type="journal article" date="2023" name="J. Hered.">
        <title>Chromosome-level genome of the wood stork (Mycteria americana) provides insight into avian chromosome evolution.</title>
        <authorList>
            <person name="Flamio R. Jr."/>
            <person name="Ramstad K.M."/>
        </authorList>
    </citation>
    <scope>NUCLEOTIDE SEQUENCE [LARGE SCALE GENOMIC DNA]</scope>
    <source>
        <strain evidence="1">JAX WOST 10</strain>
    </source>
</reference>
<proteinExistence type="predicted"/>
<dbReference type="AlphaFoldDB" id="A0AAN7SI12"/>
<dbReference type="Proteomes" id="UP001333110">
    <property type="component" value="Unassembled WGS sequence"/>
</dbReference>
<dbReference type="EMBL" id="JAUNZN010000001">
    <property type="protein sequence ID" value="KAK4830746.1"/>
    <property type="molecule type" value="Genomic_DNA"/>
</dbReference>
<evidence type="ECO:0000313" key="1">
    <source>
        <dbReference type="EMBL" id="KAK4830746.1"/>
    </source>
</evidence>
<comment type="caution">
    <text evidence="1">The sequence shown here is derived from an EMBL/GenBank/DDBJ whole genome shotgun (WGS) entry which is preliminary data.</text>
</comment>
<name>A0AAN7SI12_MYCAM</name>
<organism evidence="1 2">
    <name type="scientific">Mycteria americana</name>
    <name type="common">Wood stork</name>
    <dbReference type="NCBI Taxonomy" id="33587"/>
    <lineage>
        <taxon>Eukaryota</taxon>
        <taxon>Metazoa</taxon>
        <taxon>Chordata</taxon>
        <taxon>Craniata</taxon>
        <taxon>Vertebrata</taxon>
        <taxon>Euteleostomi</taxon>
        <taxon>Archelosauria</taxon>
        <taxon>Archosauria</taxon>
        <taxon>Dinosauria</taxon>
        <taxon>Saurischia</taxon>
        <taxon>Theropoda</taxon>
        <taxon>Coelurosauria</taxon>
        <taxon>Aves</taxon>
        <taxon>Neognathae</taxon>
        <taxon>Neoaves</taxon>
        <taxon>Aequornithes</taxon>
        <taxon>Ciconiiformes</taxon>
        <taxon>Ciconiidae</taxon>
        <taxon>Mycteria</taxon>
    </lineage>
</organism>
<evidence type="ECO:0000313" key="2">
    <source>
        <dbReference type="Proteomes" id="UP001333110"/>
    </source>
</evidence>
<gene>
    <name evidence="1" type="ORF">QYF61_013196</name>
</gene>
<accession>A0AAN7SI12</accession>
<protein>
    <submittedName>
        <fullName evidence="1">Uncharacterized protein</fullName>
    </submittedName>
</protein>
<keyword evidence="2" id="KW-1185">Reference proteome</keyword>
<sequence>MSVIVIAGSKGDPPPLPTFFRQGIYLLLSQPQQMFDNEKGRHHDHFQEGEEGIFGKIQTGQFNLNKQIILKTMSRHFRDKKVFGRSQRTLKRYGLDRWNTNRVWNWLNCWAHSIMISGIESY</sequence>